<keyword evidence="3" id="KW-1185">Reference proteome</keyword>
<protein>
    <submittedName>
        <fullName evidence="2">Aste57867_24045 protein</fullName>
    </submittedName>
</protein>
<gene>
    <name evidence="2" type="primary">Aste57867_24045</name>
    <name evidence="1" type="ORF">As57867_023972</name>
    <name evidence="2" type="ORF">ASTE57867_24045</name>
</gene>
<evidence type="ECO:0000313" key="2">
    <source>
        <dbReference type="EMBL" id="VFU00688.1"/>
    </source>
</evidence>
<dbReference type="Pfam" id="PF00106">
    <property type="entry name" value="adh_short"/>
    <property type="match status" value="1"/>
</dbReference>
<dbReference type="Gene3D" id="3.40.50.720">
    <property type="entry name" value="NAD(P)-binding Rossmann-like Domain"/>
    <property type="match status" value="1"/>
</dbReference>
<dbReference type="EMBL" id="CAADRA010007364">
    <property type="protein sequence ID" value="VFU00688.1"/>
    <property type="molecule type" value="Genomic_DNA"/>
</dbReference>
<sequence length="241" mass="26373">MSSKCALIIGAGDSTGAAVARAFAADGLVACCVRRDGAKVNELVESIRAEGYRAEGFGVDCRDEENVQGLVNDIETKFGPIEVAVFNVGANVRFPITETTSRVYRKVWEMACFSGFLVGREVAARMAPRRRGTIIFTGATASVRGSAHFAAFSSAKFGLRALSQSMARELGPEGIHVAHLIVDGAIDTPWIHENFPQAKEKQEQEGLVDPTDIAKMYVQLHHQPKTAWTHELDVRPWVEKW</sequence>
<name>A0A485LR60_9STRA</name>
<reference evidence="1" key="2">
    <citation type="submission" date="2019-06" db="EMBL/GenBank/DDBJ databases">
        <title>Genomics analysis of Aphanomyces spp. identifies a new class of oomycete effector associated with host adaptation.</title>
        <authorList>
            <person name="Gaulin E."/>
        </authorList>
    </citation>
    <scope>NUCLEOTIDE SEQUENCE</scope>
    <source>
        <strain evidence="1">CBS 578.67</strain>
    </source>
</reference>
<dbReference type="SUPFAM" id="SSF51735">
    <property type="entry name" value="NAD(P)-binding Rossmann-fold domains"/>
    <property type="match status" value="1"/>
</dbReference>
<dbReference type="AlphaFoldDB" id="A0A485LR60"/>
<evidence type="ECO:0000313" key="1">
    <source>
        <dbReference type="EMBL" id="KAF0683964.1"/>
    </source>
</evidence>
<dbReference type="PRINTS" id="PR00081">
    <property type="entry name" value="GDHRDH"/>
</dbReference>
<dbReference type="CDD" id="cd05373">
    <property type="entry name" value="SDR_c10"/>
    <property type="match status" value="1"/>
</dbReference>
<reference evidence="2 3" key="1">
    <citation type="submission" date="2019-03" db="EMBL/GenBank/DDBJ databases">
        <authorList>
            <person name="Gaulin E."/>
            <person name="Dumas B."/>
        </authorList>
    </citation>
    <scope>NUCLEOTIDE SEQUENCE [LARGE SCALE GENOMIC DNA]</scope>
    <source>
        <strain evidence="2">CBS 568.67</strain>
    </source>
</reference>
<dbReference type="InterPro" id="IPR002347">
    <property type="entry name" value="SDR_fam"/>
</dbReference>
<accession>A0A485LR60</accession>
<evidence type="ECO:0000313" key="3">
    <source>
        <dbReference type="Proteomes" id="UP000332933"/>
    </source>
</evidence>
<dbReference type="InterPro" id="IPR036291">
    <property type="entry name" value="NAD(P)-bd_dom_sf"/>
</dbReference>
<dbReference type="EMBL" id="VJMH01007338">
    <property type="protein sequence ID" value="KAF0683964.1"/>
    <property type="molecule type" value="Genomic_DNA"/>
</dbReference>
<dbReference type="PANTHER" id="PTHR43431">
    <property type="entry name" value="OXIDOREDUCTASE, SHORT CHAIN DEHYDROGENASE/REDUCTASE FAMILY (AFU_ORTHOLOGUE AFUA_5G14000)"/>
    <property type="match status" value="1"/>
</dbReference>
<organism evidence="2 3">
    <name type="scientific">Aphanomyces stellatus</name>
    <dbReference type="NCBI Taxonomy" id="120398"/>
    <lineage>
        <taxon>Eukaryota</taxon>
        <taxon>Sar</taxon>
        <taxon>Stramenopiles</taxon>
        <taxon>Oomycota</taxon>
        <taxon>Saprolegniomycetes</taxon>
        <taxon>Saprolegniales</taxon>
        <taxon>Verrucalvaceae</taxon>
        <taxon>Aphanomyces</taxon>
    </lineage>
</organism>
<dbReference type="OrthoDB" id="5399006at2759"/>
<proteinExistence type="predicted"/>
<dbReference type="Proteomes" id="UP000332933">
    <property type="component" value="Unassembled WGS sequence"/>
</dbReference>
<dbReference type="PANTHER" id="PTHR43431:SF7">
    <property type="entry name" value="OXIDOREDUCTASE, SHORT CHAIN DEHYDROGENASE_REDUCTASE FAMILY (AFU_ORTHOLOGUE AFUA_5G14000)"/>
    <property type="match status" value="1"/>
</dbReference>